<dbReference type="PANTHER" id="PTHR24220:SF689">
    <property type="entry name" value="LIPOPROTEIN-RELEASING SYSTEM ATP-BINDING PROTEIN LOLD"/>
    <property type="match status" value="1"/>
</dbReference>
<gene>
    <name evidence="6" type="ORF">HKW67_06145</name>
</gene>
<dbReference type="AlphaFoldDB" id="A0A6M4IMW7"/>
<dbReference type="GO" id="GO:0016887">
    <property type="term" value="F:ATP hydrolysis activity"/>
    <property type="evidence" value="ECO:0007669"/>
    <property type="project" value="InterPro"/>
</dbReference>
<dbReference type="CDD" id="cd03255">
    <property type="entry name" value="ABC_MJ0796_LolCDE_FtsE"/>
    <property type="match status" value="1"/>
</dbReference>
<evidence type="ECO:0000256" key="1">
    <source>
        <dbReference type="ARBA" id="ARBA00005417"/>
    </source>
</evidence>
<keyword evidence="4 6" id="KW-0067">ATP-binding</keyword>
<dbReference type="GO" id="GO:0005886">
    <property type="term" value="C:plasma membrane"/>
    <property type="evidence" value="ECO:0007669"/>
    <property type="project" value="TreeGrafter"/>
</dbReference>
<name>A0A6M4IMW7_9BACT</name>
<keyword evidence="2" id="KW-0813">Transport</keyword>
<evidence type="ECO:0000259" key="5">
    <source>
        <dbReference type="PROSITE" id="PS50893"/>
    </source>
</evidence>
<organism evidence="6 7">
    <name type="scientific">Gemmatimonas groenlandica</name>
    <dbReference type="NCBI Taxonomy" id="2732249"/>
    <lineage>
        <taxon>Bacteria</taxon>
        <taxon>Pseudomonadati</taxon>
        <taxon>Gemmatimonadota</taxon>
        <taxon>Gemmatimonadia</taxon>
        <taxon>Gemmatimonadales</taxon>
        <taxon>Gemmatimonadaceae</taxon>
        <taxon>Gemmatimonas</taxon>
    </lineage>
</organism>
<dbReference type="InterPro" id="IPR027417">
    <property type="entry name" value="P-loop_NTPase"/>
</dbReference>
<dbReference type="InterPro" id="IPR003439">
    <property type="entry name" value="ABC_transporter-like_ATP-bd"/>
</dbReference>
<dbReference type="GO" id="GO:0005524">
    <property type="term" value="F:ATP binding"/>
    <property type="evidence" value="ECO:0007669"/>
    <property type="project" value="UniProtKB-KW"/>
</dbReference>
<dbReference type="GO" id="GO:0022857">
    <property type="term" value="F:transmembrane transporter activity"/>
    <property type="evidence" value="ECO:0007669"/>
    <property type="project" value="TreeGrafter"/>
</dbReference>
<dbReference type="InterPro" id="IPR015854">
    <property type="entry name" value="ABC_transpr_LolD-like"/>
</dbReference>
<reference evidence="6 7" key="1">
    <citation type="submission" date="2020-05" db="EMBL/GenBank/DDBJ databases">
        <title>Complete genome sequence of Gemmatimonas greenlandica TET16.</title>
        <authorList>
            <person name="Zeng Y."/>
        </authorList>
    </citation>
    <scope>NUCLEOTIDE SEQUENCE [LARGE SCALE GENOMIC DNA]</scope>
    <source>
        <strain evidence="6 7">TET16</strain>
    </source>
</reference>
<dbReference type="PROSITE" id="PS50893">
    <property type="entry name" value="ABC_TRANSPORTER_2"/>
    <property type="match status" value="1"/>
</dbReference>
<dbReference type="SMART" id="SM00382">
    <property type="entry name" value="AAA"/>
    <property type="match status" value="1"/>
</dbReference>
<protein>
    <submittedName>
        <fullName evidence="6">ABC transporter ATP-binding protein</fullName>
    </submittedName>
</protein>
<dbReference type="Pfam" id="PF00005">
    <property type="entry name" value="ABC_tran"/>
    <property type="match status" value="1"/>
</dbReference>
<comment type="similarity">
    <text evidence="1">Belongs to the ABC transporter superfamily.</text>
</comment>
<dbReference type="PANTHER" id="PTHR24220">
    <property type="entry name" value="IMPORT ATP-BINDING PROTEIN"/>
    <property type="match status" value="1"/>
</dbReference>
<dbReference type="Gene3D" id="3.40.50.300">
    <property type="entry name" value="P-loop containing nucleotide triphosphate hydrolases"/>
    <property type="match status" value="1"/>
</dbReference>
<dbReference type="SUPFAM" id="SSF52540">
    <property type="entry name" value="P-loop containing nucleoside triphosphate hydrolases"/>
    <property type="match status" value="1"/>
</dbReference>
<evidence type="ECO:0000313" key="7">
    <source>
        <dbReference type="Proteomes" id="UP000500938"/>
    </source>
</evidence>
<dbReference type="InterPro" id="IPR003593">
    <property type="entry name" value="AAA+_ATPase"/>
</dbReference>
<dbReference type="RefSeq" id="WP_171224548.1">
    <property type="nucleotide sequence ID" value="NZ_CP053085.1"/>
</dbReference>
<evidence type="ECO:0000256" key="4">
    <source>
        <dbReference type="ARBA" id="ARBA00022840"/>
    </source>
</evidence>
<evidence type="ECO:0000256" key="2">
    <source>
        <dbReference type="ARBA" id="ARBA00022448"/>
    </source>
</evidence>
<keyword evidence="3" id="KW-0547">Nucleotide-binding</keyword>
<keyword evidence="7" id="KW-1185">Reference proteome</keyword>
<evidence type="ECO:0000313" key="6">
    <source>
        <dbReference type="EMBL" id="QJR35119.1"/>
    </source>
</evidence>
<evidence type="ECO:0000256" key="3">
    <source>
        <dbReference type="ARBA" id="ARBA00022741"/>
    </source>
</evidence>
<sequence length="251" mass="26434">MSEPLSLDEASIGGVPVGEPLVVHAVGLVKEFLGGDGGVIRILDEVSITVKRGEMVAVVGASGAGKSTLLHVLGALERPSAGRIDLAGHSVGGLDDEAVAKLRNRAVGFVFQFHHLLREFSALENVMMPLRIAGVADRIAQQRAEHLLERVGLTARRHHRPGAMSGGEQQRTAVARALAAEPALLLADEPSGNLDLHNAERLHDLFSELARDLSLGLVVVTHNQSLAARADRALLLEGGRLVVTNGLGTEG</sequence>
<dbReference type="EMBL" id="CP053085">
    <property type="protein sequence ID" value="QJR35119.1"/>
    <property type="molecule type" value="Genomic_DNA"/>
</dbReference>
<dbReference type="InterPro" id="IPR017911">
    <property type="entry name" value="MacB-like_ATP-bd"/>
</dbReference>
<feature type="domain" description="ABC transporter" evidence="5">
    <location>
        <begin position="23"/>
        <end position="251"/>
    </location>
</feature>
<dbReference type="KEGG" id="ggr:HKW67_06145"/>
<dbReference type="Proteomes" id="UP000500938">
    <property type="component" value="Chromosome"/>
</dbReference>
<accession>A0A6M4IMW7</accession>
<proteinExistence type="inferred from homology"/>